<evidence type="ECO:0000313" key="2">
    <source>
        <dbReference type="EMBL" id="RCI17399.1"/>
    </source>
</evidence>
<organism evidence="2 3">
    <name type="scientific">Ophiocordyceps polyrhachis-furcata BCC 54312</name>
    <dbReference type="NCBI Taxonomy" id="1330021"/>
    <lineage>
        <taxon>Eukaryota</taxon>
        <taxon>Fungi</taxon>
        <taxon>Dikarya</taxon>
        <taxon>Ascomycota</taxon>
        <taxon>Pezizomycotina</taxon>
        <taxon>Sordariomycetes</taxon>
        <taxon>Hypocreomycetidae</taxon>
        <taxon>Hypocreales</taxon>
        <taxon>Ophiocordycipitaceae</taxon>
        <taxon>Ophiocordyceps</taxon>
    </lineage>
</organism>
<accession>A0A367LSL4</accession>
<dbReference type="AlphaFoldDB" id="A0A367LSL4"/>
<feature type="compositionally biased region" description="Polar residues" evidence="1">
    <location>
        <begin position="59"/>
        <end position="75"/>
    </location>
</feature>
<feature type="region of interest" description="Disordered" evidence="1">
    <location>
        <begin position="52"/>
        <end position="75"/>
    </location>
</feature>
<dbReference type="Proteomes" id="UP000253664">
    <property type="component" value="Unassembled WGS sequence"/>
</dbReference>
<comment type="caution">
    <text evidence="2">The sequence shown here is derived from an EMBL/GenBank/DDBJ whole genome shotgun (WGS) entry which is preliminary data.</text>
</comment>
<keyword evidence="3" id="KW-1185">Reference proteome</keyword>
<sequence length="75" mass="8630">MASRGVEVGFDEEAEMEEDCVYTRNIVPQRLYHRNMRTNIVRGLRRFVPTTEMPEEDSLSSSFGQISAQDSRCPC</sequence>
<dbReference type="EMBL" id="LKCN02000001">
    <property type="protein sequence ID" value="RCI17399.1"/>
    <property type="molecule type" value="Genomic_DNA"/>
</dbReference>
<evidence type="ECO:0000313" key="3">
    <source>
        <dbReference type="Proteomes" id="UP000253664"/>
    </source>
</evidence>
<name>A0A367LSL4_9HYPO</name>
<gene>
    <name evidence="2" type="ORF">L249_2096</name>
</gene>
<proteinExistence type="predicted"/>
<protein>
    <submittedName>
        <fullName evidence="2">Uncharacterized protein</fullName>
    </submittedName>
</protein>
<reference evidence="2 3" key="1">
    <citation type="journal article" date="2015" name="BMC Genomics">
        <title>Insights from the genome of Ophiocordyceps polyrhachis-furcata to pathogenicity and host specificity in insect fungi.</title>
        <authorList>
            <person name="Wichadakul D."/>
            <person name="Kobmoo N."/>
            <person name="Ingsriswang S."/>
            <person name="Tangphatsornruang S."/>
            <person name="Chantasingh D."/>
            <person name="Luangsa-ard J.J."/>
            <person name="Eurwilaichitr L."/>
        </authorList>
    </citation>
    <scope>NUCLEOTIDE SEQUENCE [LARGE SCALE GENOMIC DNA]</scope>
    <source>
        <strain evidence="2 3">BCC 54312</strain>
    </source>
</reference>
<evidence type="ECO:0000256" key="1">
    <source>
        <dbReference type="SAM" id="MobiDB-lite"/>
    </source>
</evidence>